<keyword evidence="3" id="KW-1185">Reference proteome</keyword>
<gene>
    <name evidence="2" type="ORF">C922_00976</name>
</gene>
<name>W7A620_9APIC</name>
<accession>W7A620</accession>
<feature type="region of interest" description="Disordered" evidence="1">
    <location>
        <begin position="386"/>
        <end position="405"/>
    </location>
</feature>
<dbReference type="OrthoDB" id="7777654at2759"/>
<evidence type="ECO:0000256" key="1">
    <source>
        <dbReference type="SAM" id="MobiDB-lite"/>
    </source>
</evidence>
<protein>
    <submittedName>
        <fullName evidence="2">Uncharacterized protein</fullName>
    </submittedName>
</protein>
<proteinExistence type="predicted"/>
<feature type="compositionally biased region" description="Basic and acidic residues" evidence="1">
    <location>
        <begin position="253"/>
        <end position="266"/>
    </location>
</feature>
<feature type="region of interest" description="Disordered" evidence="1">
    <location>
        <begin position="252"/>
        <end position="279"/>
    </location>
</feature>
<dbReference type="VEuPathDB" id="PlasmoDB:C922_00976"/>
<dbReference type="RefSeq" id="XP_008814807.1">
    <property type="nucleotide sequence ID" value="XM_008816585.1"/>
</dbReference>
<sequence length="542" mass="60626">MYQMGSNNILKNNKFVNAKGSYVVSVGSTHNWLFKVKHLFLPEITINYLTNRFPFIVNYLIVKSNFKSIQHYAKYIESHACVEGDDPLHGKHGSGRHDRDGRGASSGHPYGGKLFLSLSSTDNTTANVATNTIRHFRDDPHEQHSHTLNSVQSMNSRLNITRVKEGKSRVTTPHAHKSRRSGKKSEGGLTQNGFSEFDAYRAGSACGVRTPCDDRRVHGDDYTRRTGGPNALPSKDAKKIFYANSESIFEDNNGDKFSKDKSDHLQNKQPHTSRPEWKEKTQRYYKIKATNNLFRDELVDDTEKVDCIERNFLNKVGGAGDYSPRYDCFVDMDHSGKAKACVQRECPNSAVSLTNATCAATSRKAANSIKTMSSMNTLNTLNTINSMNSGNSEKKLHTKSSVNSMKSVTPKRLDYYANSNFESQSTTINTSFSTEQYKDSFSKLRTGERLEQAPRNDPSDDPTLRSDANPVRQKLSSPTPDVTDTAEDGAPTEEKNPSFTAPEAESDCTKQTKGNASDRSKRRLNKIKIIGLRFFNKTTSKM</sequence>
<dbReference type="GeneID" id="20036250"/>
<feature type="compositionally biased region" description="Basic and acidic residues" evidence="1">
    <location>
        <begin position="87"/>
        <end position="102"/>
    </location>
</feature>
<organism evidence="2 3">
    <name type="scientific">Plasmodium inui San Antonio 1</name>
    <dbReference type="NCBI Taxonomy" id="1237626"/>
    <lineage>
        <taxon>Eukaryota</taxon>
        <taxon>Sar</taxon>
        <taxon>Alveolata</taxon>
        <taxon>Apicomplexa</taxon>
        <taxon>Aconoidasida</taxon>
        <taxon>Haemosporida</taxon>
        <taxon>Plasmodiidae</taxon>
        <taxon>Plasmodium</taxon>
        <taxon>Plasmodium (Plasmodium)</taxon>
    </lineage>
</organism>
<reference evidence="2 3" key="1">
    <citation type="submission" date="2013-02" db="EMBL/GenBank/DDBJ databases">
        <title>The Genome Sequence of Plasmodium inui San Antonio 1.</title>
        <authorList>
            <consortium name="The Broad Institute Genome Sequencing Platform"/>
            <consortium name="The Broad Institute Genome Sequencing Center for Infectious Disease"/>
            <person name="Neafsey D."/>
            <person name="Cheeseman I."/>
            <person name="Volkman S."/>
            <person name="Adams J."/>
            <person name="Walker B."/>
            <person name="Young S.K."/>
            <person name="Zeng Q."/>
            <person name="Gargeya S."/>
            <person name="Fitzgerald M."/>
            <person name="Haas B."/>
            <person name="Abouelleil A."/>
            <person name="Alvarado L."/>
            <person name="Arachchi H.M."/>
            <person name="Berlin A.M."/>
            <person name="Chapman S.B."/>
            <person name="Dewar J."/>
            <person name="Goldberg J."/>
            <person name="Griggs A."/>
            <person name="Gujja S."/>
            <person name="Hansen M."/>
            <person name="Howarth C."/>
            <person name="Imamovic A."/>
            <person name="Larimer J."/>
            <person name="McCowan C."/>
            <person name="Murphy C."/>
            <person name="Neiman D."/>
            <person name="Pearson M."/>
            <person name="Priest M."/>
            <person name="Roberts A."/>
            <person name="Saif S."/>
            <person name="Shea T."/>
            <person name="Sisk P."/>
            <person name="Sykes S."/>
            <person name="Wortman J."/>
            <person name="Nusbaum C."/>
            <person name="Birren B."/>
        </authorList>
    </citation>
    <scope>NUCLEOTIDE SEQUENCE [LARGE SCALE GENOMIC DNA]</scope>
    <source>
        <strain evidence="2 3">San Antonio 1</strain>
    </source>
</reference>
<dbReference type="AlphaFoldDB" id="W7A620"/>
<feature type="region of interest" description="Disordered" evidence="1">
    <location>
        <begin position="435"/>
        <end position="523"/>
    </location>
</feature>
<dbReference type="Proteomes" id="UP000030640">
    <property type="component" value="Unassembled WGS sequence"/>
</dbReference>
<feature type="compositionally biased region" description="Basic and acidic residues" evidence="1">
    <location>
        <begin position="436"/>
        <end position="464"/>
    </location>
</feature>
<feature type="region of interest" description="Disordered" evidence="1">
    <location>
        <begin position="87"/>
        <end position="106"/>
    </location>
</feature>
<evidence type="ECO:0000313" key="2">
    <source>
        <dbReference type="EMBL" id="EUD68577.1"/>
    </source>
</evidence>
<dbReference type="EMBL" id="KI965462">
    <property type="protein sequence ID" value="EUD68577.1"/>
    <property type="molecule type" value="Genomic_DNA"/>
</dbReference>
<evidence type="ECO:0000313" key="3">
    <source>
        <dbReference type="Proteomes" id="UP000030640"/>
    </source>
</evidence>
<feature type="region of interest" description="Disordered" evidence="1">
    <location>
        <begin position="165"/>
        <end position="191"/>
    </location>
</feature>